<feature type="compositionally biased region" description="Polar residues" evidence="2">
    <location>
        <begin position="70"/>
        <end position="89"/>
    </location>
</feature>
<organism evidence="5 6">
    <name type="scientific">Tahibacter soli</name>
    <dbReference type="NCBI Taxonomy" id="2983605"/>
    <lineage>
        <taxon>Bacteria</taxon>
        <taxon>Pseudomonadati</taxon>
        <taxon>Pseudomonadota</taxon>
        <taxon>Gammaproteobacteria</taxon>
        <taxon>Lysobacterales</taxon>
        <taxon>Rhodanobacteraceae</taxon>
        <taxon>Tahibacter</taxon>
    </lineage>
</organism>
<feature type="compositionally biased region" description="Polar residues" evidence="2">
    <location>
        <begin position="858"/>
        <end position="874"/>
    </location>
</feature>
<feature type="region of interest" description="Disordered" evidence="2">
    <location>
        <begin position="1"/>
        <end position="31"/>
    </location>
</feature>
<gene>
    <name evidence="5" type="ORF">OD750_014475</name>
</gene>
<proteinExistence type="predicted"/>
<dbReference type="EMBL" id="JAOVZO020000018">
    <property type="protein sequence ID" value="MDC8013744.1"/>
    <property type="molecule type" value="Genomic_DNA"/>
</dbReference>
<dbReference type="InterPro" id="IPR006530">
    <property type="entry name" value="YD"/>
</dbReference>
<feature type="domain" description="Tox-REase-3" evidence="3">
    <location>
        <begin position="897"/>
        <end position="999"/>
    </location>
</feature>
<dbReference type="Pfam" id="PF05593">
    <property type="entry name" value="RHS_repeat"/>
    <property type="match status" value="1"/>
</dbReference>
<keyword evidence="5" id="KW-0540">Nuclease</keyword>
<evidence type="ECO:0000313" key="5">
    <source>
        <dbReference type="EMBL" id="MDC8013744.1"/>
    </source>
</evidence>
<keyword evidence="6" id="KW-1185">Reference proteome</keyword>
<dbReference type="PANTHER" id="PTHR32305">
    <property type="match status" value="1"/>
</dbReference>
<dbReference type="Pfam" id="PF25023">
    <property type="entry name" value="TEN_YD-shell"/>
    <property type="match status" value="1"/>
</dbReference>
<dbReference type="InterPro" id="IPR050708">
    <property type="entry name" value="T6SS_VgrG/RHS"/>
</dbReference>
<dbReference type="InterPro" id="IPR056823">
    <property type="entry name" value="TEN-like_YD-shell"/>
</dbReference>
<dbReference type="InterPro" id="IPR031325">
    <property type="entry name" value="RHS_repeat"/>
</dbReference>
<dbReference type="InterPro" id="IPR028905">
    <property type="entry name" value="Tox-REase-3_dom"/>
</dbReference>
<feature type="region of interest" description="Disordered" evidence="2">
    <location>
        <begin position="70"/>
        <end position="91"/>
    </location>
</feature>
<name>A0A9X3YLF1_9GAMM</name>
<evidence type="ECO:0000259" key="4">
    <source>
        <dbReference type="Pfam" id="PF25023"/>
    </source>
</evidence>
<evidence type="ECO:0000256" key="2">
    <source>
        <dbReference type="SAM" id="MobiDB-lite"/>
    </source>
</evidence>
<keyword evidence="1" id="KW-0677">Repeat</keyword>
<dbReference type="InterPro" id="IPR022385">
    <property type="entry name" value="Rhs_assc_core"/>
</dbReference>
<dbReference type="Pfam" id="PF15647">
    <property type="entry name" value="Tox-REase-3"/>
    <property type="match status" value="1"/>
</dbReference>
<evidence type="ECO:0000259" key="3">
    <source>
        <dbReference type="Pfam" id="PF15647"/>
    </source>
</evidence>
<reference evidence="5" key="1">
    <citation type="submission" date="2023-02" db="EMBL/GenBank/DDBJ databases">
        <title>Tahibacter soli sp. nov. isolated from soil.</title>
        <authorList>
            <person name="Baek J.H."/>
            <person name="Lee J.K."/>
            <person name="Choi D.G."/>
            <person name="Jeon C.O."/>
        </authorList>
    </citation>
    <scope>NUCLEOTIDE SEQUENCE</scope>
    <source>
        <strain evidence="5">BL</strain>
    </source>
</reference>
<dbReference type="PANTHER" id="PTHR32305:SF15">
    <property type="entry name" value="PROTEIN RHSA-RELATED"/>
    <property type="match status" value="1"/>
</dbReference>
<dbReference type="AlphaFoldDB" id="A0A9X3YLF1"/>
<dbReference type="Gene3D" id="2.180.10.10">
    <property type="entry name" value="RHS repeat-associated core"/>
    <property type="match status" value="3"/>
</dbReference>
<accession>A0A9X3YLF1</accession>
<evidence type="ECO:0000313" key="6">
    <source>
        <dbReference type="Proteomes" id="UP001139971"/>
    </source>
</evidence>
<dbReference type="Proteomes" id="UP001139971">
    <property type="component" value="Unassembled WGS sequence"/>
</dbReference>
<dbReference type="GO" id="GO:0004519">
    <property type="term" value="F:endonuclease activity"/>
    <property type="evidence" value="ECO:0007669"/>
    <property type="project" value="UniProtKB-KW"/>
</dbReference>
<keyword evidence="5" id="KW-0378">Hydrolase</keyword>
<evidence type="ECO:0000256" key="1">
    <source>
        <dbReference type="ARBA" id="ARBA00022737"/>
    </source>
</evidence>
<feature type="domain" description="Teneurin-like YD-shell" evidence="4">
    <location>
        <begin position="310"/>
        <end position="643"/>
    </location>
</feature>
<feature type="region of interest" description="Disordered" evidence="2">
    <location>
        <begin position="855"/>
        <end position="874"/>
    </location>
</feature>
<dbReference type="RefSeq" id="WP_272841987.1">
    <property type="nucleotide sequence ID" value="NZ_JAOVZO020000018.1"/>
</dbReference>
<keyword evidence="5" id="KW-0255">Endonuclease</keyword>
<sequence>MLRDALGRETRTVYDRANRKTRETRPLEAQSSWTYTPEGDIETATDADARTTSYTYTKRRYLETQTLAGETTTHAYNGSGQPTQRQRPNGKTWLFGYDDAGRLKTVEDPLDHVTTYGYDAANNRTSIEDANHRITTFAYDARNRLAGKTYPGGAAYVWKYDADGNQMSIDTPNGRTIATTYDALNRALTTTYSGAGPNEASQTVRHYDGNANVTSVAETIGGDTRTETRRYDAFDRVERVVDAYGRSVDYRYDAVGNRTHLVDHDGAETVWGYDDLNRNTAITVPGQGTTAQTQTKAGKLASITRPDGSKSEYAYDDAGRIESIAHTKAGETIASYAYRYDLNGNRIEQKETNGGTTNGEAITAYRYDDADRLDRVTEPERVTNYVLDAVGNRTRETATANGQPVSDSILGYNARDQLTSRADAVANVNVVQTYDDSGNLKTQTGNGVLRTYDYDARDRMTQMQEGANAPLTFDYDAQGMRLAKSQGTQTTKYQYDQTSLLAETNAIGNTLSRYHYSATQLIGETKAGTTPQQRHYLLDALRSPIALLTQQGTVSARTRYDAWGEVIAQQGTSGVIVTPLRDQANANLVAMDEQPVGFTGYIKDSESGLYYAKARYYDPAVARFTTEDPEAGKDMEPPSLHRYLYAYANPTVYFDPLGRQACRGHEVDDCPLSQWTPPNRPVQQRVAPDALSGPSQLVEVDADRVLALPSSALGQQQHLNTENYRFVPYVDSSGDGEAVRYYTAQNQTNGEFDWVVPPEQIDSFIANESKMMNVAAYSRAFGGASGRNIYIQRMQRDLIRKDLAGVATNFGESWRSAATDPIYYLEASSSVVAGSALLRSGTVIEGAAGRSALRVSAPTRQVKSSSGNPRSSNDFAGFADSEAAGFHSPFRRLTLTNDIDPAAEDFARRFNGQSSVKIEGFGDREFDMVSDTYVGQTFGPKVVGEKPAFELSGKNFMSQKRRLQIRATLEAAHITQRKALFEFRGGAPASEVKDFIRRNGERVGVRFEIHTSE</sequence>
<dbReference type="NCBIfam" id="TIGR03696">
    <property type="entry name" value="Rhs_assc_core"/>
    <property type="match status" value="1"/>
</dbReference>
<dbReference type="NCBIfam" id="TIGR01643">
    <property type="entry name" value="YD_repeat_2x"/>
    <property type="match status" value="4"/>
</dbReference>
<comment type="caution">
    <text evidence="5">The sequence shown here is derived from an EMBL/GenBank/DDBJ whole genome shotgun (WGS) entry which is preliminary data.</text>
</comment>
<protein>
    <submittedName>
        <fullName evidence="5">Restriction endonuclease fold toxin</fullName>
    </submittedName>
</protein>
<feature type="compositionally biased region" description="Basic and acidic residues" evidence="2">
    <location>
        <begin position="1"/>
        <end position="26"/>
    </location>
</feature>